<evidence type="ECO:0000256" key="2">
    <source>
        <dbReference type="ARBA" id="ARBA00023127"/>
    </source>
</evidence>
<dbReference type="InterPro" id="IPR039361">
    <property type="entry name" value="Cyclin"/>
</dbReference>
<organism evidence="6 7">
    <name type="scientific">Blepharisma stoltei</name>
    <dbReference type="NCBI Taxonomy" id="1481888"/>
    <lineage>
        <taxon>Eukaryota</taxon>
        <taxon>Sar</taxon>
        <taxon>Alveolata</taxon>
        <taxon>Ciliophora</taxon>
        <taxon>Postciliodesmatophora</taxon>
        <taxon>Heterotrichea</taxon>
        <taxon>Heterotrichida</taxon>
        <taxon>Blepharismidae</taxon>
        <taxon>Blepharisma</taxon>
    </lineage>
</organism>
<evidence type="ECO:0000256" key="4">
    <source>
        <dbReference type="RuleBase" id="RU000383"/>
    </source>
</evidence>
<dbReference type="EMBL" id="CAJZBQ010000021">
    <property type="protein sequence ID" value="CAG9318909.1"/>
    <property type="molecule type" value="Genomic_DNA"/>
</dbReference>
<evidence type="ECO:0000259" key="5">
    <source>
        <dbReference type="SMART" id="SM00385"/>
    </source>
</evidence>
<comment type="caution">
    <text evidence="6">The sequence shown here is derived from an EMBL/GenBank/DDBJ whole genome shotgun (WGS) entry which is preliminary data.</text>
</comment>
<keyword evidence="1" id="KW-0132">Cell division</keyword>
<dbReference type="InterPro" id="IPR006671">
    <property type="entry name" value="Cyclin_N"/>
</dbReference>
<dbReference type="Proteomes" id="UP001162131">
    <property type="component" value="Unassembled WGS sequence"/>
</dbReference>
<evidence type="ECO:0000256" key="3">
    <source>
        <dbReference type="ARBA" id="ARBA00023306"/>
    </source>
</evidence>
<dbReference type="PANTHER" id="PTHR10177">
    <property type="entry name" value="CYCLINS"/>
    <property type="match status" value="1"/>
</dbReference>
<feature type="domain" description="Cyclin-like" evidence="5">
    <location>
        <begin position="87"/>
        <end position="171"/>
    </location>
</feature>
<keyword evidence="2 4" id="KW-0195">Cyclin</keyword>
<reference evidence="6" key="1">
    <citation type="submission" date="2021-09" db="EMBL/GenBank/DDBJ databases">
        <authorList>
            <consortium name="AG Swart"/>
            <person name="Singh M."/>
            <person name="Singh A."/>
            <person name="Seah K."/>
            <person name="Emmerich C."/>
        </authorList>
    </citation>
    <scope>NUCLEOTIDE SEQUENCE</scope>
    <source>
        <strain evidence="6">ATCC30299</strain>
    </source>
</reference>
<proteinExistence type="inferred from homology"/>
<dbReference type="Gene3D" id="1.10.472.10">
    <property type="entry name" value="Cyclin-like"/>
    <property type="match status" value="1"/>
</dbReference>
<evidence type="ECO:0000313" key="7">
    <source>
        <dbReference type="Proteomes" id="UP001162131"/>
    </source>
</evidence>
<dbReference type="SUPFAM" id="SSF47954">
    <property type="entry name" value="Cyclin-like"/>
    <property type="match status" value="1"/>
</dbReference>
<name>A0AAU9J0K8_9CILI</name>
<protein>
    <recommendedName>
        <fullName evidence="5">Cyclin-like domain-containing protein</fullName>
    </recommendedName>
</protein>
<evidence type="ECO:0000313" key="6">
    <source>
        <dbReference type="EMBL" id="CAG9318909.1"/>
    </source>
</evidence>
<dbReference type="InterPro" id="IPR013763">
    <property type="entry name" value="Cyclin-like_dom"/>
</dbReference>
<evidence type="ECO:0000256" key="1">
    <source>
        <dbReference type="ARBA" id="ARBA00022618"/>
    </source>
</evidence>
<dbReference type="InterPro" id="IPR048258">
    <property type="entry name" value="Cyclins_cyclin-box"/>
</dbReference>
<dbReference type="Pfam" id="PF00134">
    <property type="entry name" value="Cyclin_N"/>
    <property type="match status" value="1"/>
</dbReference>
<dbReference type="SMART" id="SM00385">
    <property type="entry name" value="CYCLIN"/>
    <property type="match status" value="1"/>
</dbReference>
<accession>A0AAU9J0K8</accession>
<gene>
    <name evidence="6" type="ORF">BSTOLATCC_MIC22269</name>
</gene>
<comment type="similarity">
    <text evidence="4">Belongs to the cyclin family.</text>
</comment>
<dbReference type="GO" id="GO:0051301">
    <property type="term" value="P:cell division"/>
    <property type="evidence" value="ECO:0007669"/>
    <property type="project" value="UniProtKB-KW"/>
</dbReference>
<keyword evidence="3" id="KW-0131">Cell cycle</keyword>
<dbReference type="FunFam" id="1.10.472.10:FF:000057">
    <property type="entry name" value="Cyclin N-terminal domain containing 2"/>
    <property type="match status" value="1"/>
</dbReference>
<sequence>MSIQNSTYSLNSVSTDDSIAMLLECDETLEDKPSSTNIFRIPSQVLHPPSDYLSLLKDKESEYSVNPKQWLSMQTQLNSEMRGILLDWLMEVSGEYRFKRETYYLAMSYVDRYLLQKQVEKDVFQLIGLAALAIAVKAEEIKTLKLEDLAKAADYAFDENEIRKMEIQLLAQLQWKIYPITPFHWLSYLMTQWDIYIMSMFNMFHMEQDQFITYDREIFRDVAEEEIVILFKQPNKSAYKRYREALFLLDMLHMELSSYTFTSRELGIGLLYILIKKYFEQSNFSLFLLHNEFKTHFYNEEASDAERYTQGSLILYEIFSDFAAKTAEIYDLQDMGFLFQLISLFSSCAPNLNFRSFDIRRECVGRERNQLSYEEFLGIQTYNAEVWKTVSEIIKSSV</sequence>
<dbReference type="InterPro" id="IPR036915">
    <property type="entry name" value="Cyclin-like_sf"/>
</dbReference>
<keyword evidence="7" id="KW-1185">Reference proteome</keyword>
<dbReference type="PROSITE" id="PS00292">
    <property type="entry name" value="CYCLINS"/>
    <property type="match status" value="1"/>
</dbReference>
<dbReference type="AlphaFoldDB" id="A0AAU9J0K8"/>